<dbReference type="Pfam" id="PF10800">
    <property type="entry name" value="DUF2528"/>
    <property type="match status" value="1"/>
</dbReference>
<dbReference type="InterPro" id="IPR024252">
    <property type="entry name" value="DUF2528"/>
</dbReference>
<proteinExistence type="predicted"/>
<gene>
    <name evidence="1" type="ORF">CLW00_101276</name>
</gene>
<protein>
    <submittedName>
        <fullName evidence="1">Uncharacterized protein DUF2528</fullName>
    </submittedName>
</protein>
<dbReference type="RefSeq" id="WP_106131853.1">
    <property type="nucleotide sequence ID" value="NZ_PVTR01000001.1"/>
</dbReference>
<organism evidence="1 2">
    <name type="scientific">Mongoliibacter ruber</name>
    <dbReference type="NCBI Taxonomy" id="1750599"/>
    <lineage>
        <taxon>Bacteria</taxon>
        <taxon>Pseudomonadati</taxon>
        <taxon>Bacteroidota</taxon>
        <taxon>Cytophagia</taxon>
        <taxon>Cytophagales</taxon>
        <taxon>Cyclobacteriaceae</taxon>
        <taxon>Mongoliibacter</taxon>
    </lineage>
</organism>
<accession>A0A2T0WV92</accession>
<evidence type="ECO:0000313" key="2">
    <source>
        <dbReference type="Proteomes" id="UP000238157"/>
    </source>
</evidence>
<sequence>MTKKIYSFNYDFYTAQLEFEVDLEKFTEEMARETLDFFSWDYDKEADPIDEVLKKYALEVLRVGGDSSDYQIIHSWNQEGFAPIDGSMGIKLTEYSGIDYQENDLEMEVKDVL</sequence>
<comment type="caution">
    <text evidence="1">The sequence shown here is derived from an EMBL/GenBank/DDBJ whole genome shotgun (WGS) entry which is preliminary data.</text>
</comment>
<reference evidence="1 2" key="1">
    <citation type="submission" date="2018-03" db="EMBL/GenBank/DDBJ databases">
        <title>Genomic Encyclopedia of Archaeal and Bacterial Type Strains, Phase II (KMG-II): from individual species to whole genera.</title>
        <authorList>
            <person name="Goeker M."/>
        </authorList>
    </citation>
    <scope>NUCLEOTIDE SEQUENCE [LARGE SCALE GENOMIC DNA]</scope>
    <source>
        <strain evidence="1 2">DSM 27929</strain>
    </source>
</reference>
<dbReference type="EMBL" id="PVTR01000001">
    <property type="protein sequence ID" value="PRY90612.1"/>
    <property type="molecule type" value="Genomic_DNA"/>
</dbReference>
<dbReference type="Proteomes" id="UP000238157">
    <property type="component" value="Unassembled WGS sequence"/>
</dbReference>
<dbReference type="AlphaFoldDB" id="A0A2T0WV92"/>
<name>A0A2T0WV92_9BACT</name>
<dbReference type="OrthoDB" id="1495374at2"/>
<keyword evidence="2" id="KW-1185">Reference proteome</keyword>
<evidence type="ECO:0000313" key="1">
    <source>
        <dbReference type="EMBL" id="PRY90612.1"/>
    </source>
</evidence>